<evidence type="ECO:0000259" key="2">
    <source>
        <dbReference type="PROSITE" id="PS51782"/>
    </source>
</evidence>
<feature type="compositionally biased region" description="Basic and acidic residues" evidence="1">
    <location>
        <begin position="17"/>
        <end position="66"/>
    </location>
</feature>
<gene>
    <name evidence="3" type="ORF">C7S10_06620</name>
</gene>
<proteinExistence type="predicted"/>
<keyword evidence="4" id="KW-1185">Reference proteome</keyword>
<dbReference type="CDD" id="cd00118">
    <property type="entry name" value="LysM"/>
    <property type="match status" value="1"/>
</dbReference>
<evidence type="ECO:0000313" key="3">
    <source>
        <dbReference type="EMBL" id="PUA82131.1"/>
    </source>
</evidence>
<dbReference type="EMBL" id="PYXZ01000002">
    <property type="protein sequence ID" value="PUA82131.1"/>
    <property type="molecule type" value="Genomic_DNA"/>
</dbReference>
<dbReference type="InterPro" id="IPR036779">
    <property type="entry name" value="LysM_dom_sf"/>
</dbReference>
<organism evidence="3 4">
    <name type="scientific">Nocardioides currus</name>
    <dbReference type="NCBI Taxonomy" id="2133958"/>
    <lineage>
        <taxon>Bacteria</taxon>
        <taxon>Bacillati</taxon>
        <taxon>Actinomycetota</taxon>
        <taxon>Actinomycetes</taxon>
        <taxon>Propionibacteriales</taxon>
        <taxon>Nocardioidaceae</taxon>
        <taxon>Nocardioides</taxon>
    </lineage>
</organism>
<protein>
    <recommendedName>
        <fullName evidence="2">LysM domain-containing protein</fullName>
    </recommendedName>
</protein>
<sequence length="117" mass="13212">MQPADSVVPDALDEQADEKADEKAGQKAAHRAERQEERRETRQEARQEARHEARQDAREEAREAKATKFETYTVRAGDSLSGIGARFGVSYEEIARLNKIDDPDLIFPGQVFRIPTS</sequence>
<dbReference type="AlphaFoldDB" id="A0A2R7Z0I0"/>
<dbReference type="PANTHER" id="PTHR33734">
    <property type="entry name" value="LYSM DOMAIN-CONTAINING GPI-ANCHORED PROTEIN 2"/>
    <property type="match status" value="1"/>
</dbReference>
<feature type="domain" description="LysM" evidence="2">
    <location>
        <begin position="70"/>
        <end position="114"/>
    </location>
</feature>
<reference evidence="3 4" key="1">
    <citation type="submission" date="2018-03" db="EMBL/GenBank/DDBJ databases">
        <authorList>
            <person name="Keele B.F."/>
        </authorList>
    </citation>
    <scope>NUCLEOTIDE SEQUENCE [LARGE SCALE GENOMIC DNA]</scope>
    <source>
        <strain evidence="3 4">IB-3</strain>
    </source>
</reference>
<accession>A0A2R7Z0I0</accession>
<name>A0A2R7Z0I0_9ACTN</name>
<dbReference type="SUPFAM" id="SSF54106">
    <property type="entry name" value="LysM domain"/>
    <property type="match status" value="1"/>
</dbReference>
<comment type="caution">
    <text evidence="3">The sequence shown here is derived from an EMBL/GenBank/DDBJ whole genome shotgun (WGS) entry which is preliminary data.</text>
</comment>
<evidence type="ECO:0000256" key="1">
    <source>
        <dbReference type="SAM" id="MobiDB-lite"/>
    </source>
</evidence>
<dbReference type="PANTHER" id="PTHR33734:SF22">
    <property type="entry name" value="MEMBRANE-BOUND LYTIC MUREIN TRANSGLYCOSYLASE D"/>
    <property type="match status" value="1"/>
</dbReference>
<feature type="region of interest" description="Disordered" evidence="1">
    <location>
        <begin position="1"/>
        <end position="66"/>
    </location>
</feature>
<dbReference type="Gene3D" id="3.10.350.10">
    <property type="entry name" value="LysM domain"/>
    <property type="match status" value="1"/>
</dbReference>
<dbReference type="Proteomes" id="UP000244867">
    <property type="component" value="Unassembled WGS sequence"/>
</dbReference>
<dbReference type="OrthoDB" id="1404170at2"/>
<dbReference type="Pfam" id="PF01476">
    <property type="entry name" value="LysM"/>
    <property type="match status" value="1"/>
</dbReference>
<dbReference type="PROSITE" id="PS51782">
    <property type="entry name" value="LYSM"/>
    <property type="match status" value="1"/>
</dbReference>
<evidence type="ECO:0000313" key="4">
    <source>
        <dbReference type="Proteomes" id="UP000244867"/>
    </source>
</evidence>
<dbReference type="SMART" id="SM00257">
    <property type="entry name" value="LysM"/>
    <property type="match status" value="1"/>
</dbReference>
<dbReference type="InterPro" id="IPR018392">
    <property type="entry name" value="LysM"/>
</dbReference>